<evidence type="ECO:0000313" key="2">
    <source>
        <dbReference type="EMBL" id="NAW50807.1"/>
    </source>
</evidence>
<proteinExistence type="predicted"/>
<dbReference type="AlphaFoldDB" id="A0A845PWI1"/>
<organism evidence="2 3">
    <name type="scientific">Elizabethkingia argenteiflava</name>
    <dbReference type="NCBI Taxonomy" id="2681556"/>
    <lineage>
        <taxon>Bacteria</taxon>
        <taxon>Pseudomonadati</taxon>
        <taxon>Bacteroidota</taxon>
        <taxon>Flavobacteriia</taxon>
        <taxon>Flavobacteriales</taxon>
        <taxon>Weeksellaceae</taxon>
        <taxon>Elizabethkingia</taxon>
    </lineage>
</organism>
<dbReference type="Pfam" id="PF09697">
    <property type="entry name" value="Porph_ging"/>
    <property type="match status" value="1"/>
</dbReference>
<feature type="chain" id="PRO_5032573872" evidence="1">
    <location>
        <begin position="19"/>
        <end position="291"/>
    </location>
</feature>
<keyword evidence="1" id="KW-0732">Signal</keyword>
<evidence type="ECO:0000256" key="1">
    <source>
        <dbReference type="SAM" id="SignalP"/>
    </source>
</evidence>
<dbReference type="InterPro" id="IPR005901">
    <property type="entry name" value="GLPGLI"/>
</dbReference>
<name>A0A845PWI1_9FLAO</name>
<feature type="signal peptide" evidence="1">
    <location>
        <begin position="1"/>
        <end position="18"/>
    </location>
</feature>
<keyword evidence="3" id="KW-1185">Reference proteome</keyword>
<gene>
    <name evidence="2" type="ORF">GNY06_05225</name>
</gene>
<dbReference type="NCBIfam" id="TIGR01200">
    <property type="entry name" value="GLPGLI"/>
    <property type="match status" value="1"/>
</dbReference>
<accession>A0A845PWI1</accession>
<dbReference type="EMBL" id="JAAABJ010000452">
    <property type="protein sequence ID" value="NAW50807.1"/>
    <property type="molecule type" value="Genomic_DNA"/>
</dbReference>
<reference evidence="2 3" key="1">
    <citation type="submission" date="2019-11" db="EMBL/GenBank/DDBJ databases">
        <title>Characterization of Elizabethkingia argenteiflava sp. nov., isolated from inner surface of Soybean Pods.</title>
        <authorList>
            <person name="Mo S."/>
        </authorList>
    </citation>
    <scope>NUCLEOTIDE SEQUENCE [LARGE SCALE GENOMIC DNA]</scope>
    <source>
        <strain evidence="2 3">YB22</strain>
    </source>
</reference>
<protein>
    <submittedName>
        <fullName evidence="2">GLPGLI family protein</fullName>
    </submittedName>
</protein>
<dbReference type="Proteomes" id="UP000553459">
    <property type="component" value="Unassembled WGS sequence"/>
</dbReference>
<dbReference type="RefSeq" id="WP_166519111.1">
    <property type="nucleotide sequence ID" value="NZ_JAAABJ010000452.1"/>
</dbReference>
<comment type="caution">
    <text evidence="2">The sequence shown here is derived from an EMBL/GenBank/DDBJ whole genome shotgun (WGS) entry which is preliminary data.</text>
</comment>
<evidence type="ECO:0000313" key="3">
    <source>
        <dbReference type="Proteomes" id="UP000553459"/>
    </source>
</evidence>
<sequence>MKKTLIFLLVVAFSAIQAQISSNRFFYEFSYKPQKDSSRIEKVMTILDITKEKSVFRDYTLTSQDSIIESSFEKMKKSGVFVDLTRSVRMNKISYKIYKSYPSMKIQHVENIMGVGFKYTNIAYSDNINFNWKISSDKEKIGEYNTQKASTEFGGRKWTAWFCTDLPFSDGPYKFYGLPGLIVKIEDSEGNFLWEIKGNKRIDNFSEISYAEKITQRSDLTIHEMPKKKFNTIFENYKKDTFGSVRQMLTPQLLSQKMPGSDVTIGDMIKSQERINKKLYQETNNTIEIAK</sequence>